<comment type="caution">
    <text evidence="9">The sequence shown here is derived from an EMBL/GenBank/DDBJ whole genome shotgun (WGS) entry which is preliminary data.</text>
</comment>
<evidence type="ECO:0000256" key="5">
    <source>
        <dbReference type="ARBA" id="ARBA00023136"/>
    </source>
</evidence>
<gene>
    <name evidence="9" type="ORF">ACFQKB_17630</name>
</gene>
<evidence type="ECO:0000256" key="2">
    <source>
        <dbReference type="ARBA" id="ARBA00022448"/>
    </source>
</evidence>
<comment type="subcellular location">
    <subcellularLocation>
        <location evidence="6">Cell membrane</location>
        <topology evidence="6">Multi-pass membrane protein</topology>
    </subcellularLocation>
    <subcellularLocation>
        <location evidence="1">Membrane</location>
        <topology evidence="1">Multi-pass membrane protein</topology>
    </subcellularLocation>
</comment>
<feature type="transmembrane region" description="Helical" evidence="6">
    <location>
        <begin position="45"/>
        <end position="64"/>
    </location>
</feature>
<dbReference type="InterPro" id="IPR035906">
    <property type="entry name" value="MetI-like_sf"/>
</dbReference>
<evidence type="ECO:0000259" key="8">
    <source>
        <dbReference type="PROSITE" id="PS50928"/>
    </source>
</evidence>
<evidence type="ECO:0000313" key="10">
    <source>
        <dbReference type="Proteomes" id="UP001596380"/>
    </source>
</evidence>
<protein>
    <submittedName>
        <fullName evidence="9">ABC transporter permease</fullName>
    </submittedName>
</protein>
<evidence type="ECO:0000256" key="7">
    <source>
        <dbReference type="SAM" id="MobiDB-lite"/>
    </source>
</evidence>
<reference evidence="10" key="1">
    <citation type="journal article" date="2019" name="Int. J. Syst. Evol. Microbiol.">
        <title>The Global Catalogue of Microorganisms (GCM) 10K type strain sequencing project: providing services to taxonomists for standard genome sequencing and annotation.</title>
        <authorList>
            <consortium name="The Broad Institute Genomics Platform"/>
            <consortium name="The Broad Institute Genome Sequencing Center for Infectious Disease"/>
            <person name="Wu L."/>
            <person name="Ma J."/>
        </authorList>
    </citation>
    <scope>NUCLEOTIDE SEQUENCE [LARGE SCALE GENOMIC DNA]</scope>
    <source>
        <strain evidence="10">JCM 3369</strain>
    </source>
</reference>
<feature type="transmembrane region" description="Helical" evidence="6">
    <location>
        <begin position="136"/>
        <end position="164"/>
    </location>
</feature>
<dbReference type="PANTHER" id="PTHR30177">
    <property type="entry name" value="GLYCINE BETAINE/L-PROLINE TRANSPORT SYSTEM PERMEASE PROTEIN PROW"/>
    <property type="match status" value="1"/>
</dbReference>
<feature type="region of interest" description="Disordered" evidence="7">
    <location>
        <begin position="1"/>
        <end position="24"/>
    </location>
</feature>
<evidence type="ECO:0000256" key="4">
    <source>
        <dbReference type="ARBA" id="ARBA00022989"/>
    </source>
</evidence>
<dbReference type="SUPFAM" id="SSF161098">
    <property type="entry name" value="MetI-like"/>
    <property type="match status" value="1"/>
</dbReference>
<evidence type="ECO:0000256" key="3">
    <source>
        <dbReference type="ARBA" id="ARBA00022692"/>
    </source>
</evidence>
<dbReference type="EMBL" id="JBHSXS010000008">
    <property type="protein sequence ID" value="MFC6881583.1"/>
    <property type="molecule type" value="Genomic_DNA"/>
</dbReference>
<dbReference type="InterPro" id="IPR000515">
    <property type="entry name" value="MetI-like"/>
</dbReference>
<dbReference type="InterPro" id="IPR051204">
    <property type="entry name" value="ABC_transp_perm/SBD"/>
</dbReference>
<dbReference type="PROSITE" id="PS50928">
    <property type="entry name" value="ABC_TM1"/>
    <property type="match status" value="1"/>
</dbReference>
<keyword evidence="10" id="KW-1185">Reference proteome</keyword>
<evidence type="ECO:0000313" key="9">
    <source>
        <dbReference type="EMBL" id="MFC6881583.1"/>
    </source>
</evidence>
<dbReference type="Proteomes" id="UP001596380">
    <property type="component" value="Unassembled WGS sequence"/>
</dbReference>
<feature type="transmembrane region" description="Helical" evidence="6">
    <location>
        <begin position="207"/>
        <end position="229"/>
    </location>
</feature>
<evidence type="ECO:0000256" key="1">
    <source>
        <dbReference type="ARBA" id="ARBA00004141"/>
    </source>
</evidence>
<dbReference type="RefSeq" id="WP_309239843.1">
    <property type="nucleotide sequence ID" value="NZ_JBHSXE010000001.1"/>
</dbReference>
<evidence type="ECO:0000256" key="6">
    <source>
        <dbReference type="RuleBase" id="RU363032"/>
    </source>
</evidence>
<accession>A0ABW2CIH3</accession>
<keyword evidence="5 6" id="KW-0472">Membrane</keyword>
<feature type="transmembrane region" description="Helical" evidence="6">
    <location>
        <begin position="93"/>
        <end position="116"/>
    </location>
</feature>
<organism evidence="9 10">
    <name type="scientific">Actinomadura yumaensis</name>
    <dbReference type="NCBI Taxonomy" id="111807"/>
    <lineage>
        <taxon>Bacteria</taxon>
        <taxon>Bacillati</taxon>
        <taxon>Actinomycetota</taxon>
        <taxon>Actinomycetes</taxon>
        <taxon>Streptosporangiales</taxon>
        <taxon>Thermomonosporaceae</taxon>
        <taxon>Actinomadura</taxon>
    </lineage>
</organism>
<proteinExistence type="inferred from homology"/>
<keyword evidence="2 6" id="KW-0813">Transport</keyword>
<sequence length="280" mass="28905">MSAPPREPSAAAPEGAAATPDGSDLTTRSAVAARGSLHAPTARSWRALLEPVLIVAIGAGWMVYVRNTHLDSIAARVLTLDYVTRKTWEHVELTVVATLIVLVIAIPLGVLLSRSFARPATPFVLAVANIGQSAPAIGVVVLLAVIFGIGFWTAIVALVAYGVLPALRNTMVGLQQVDPTLTDAGRGIGMSATRVLTRVELPLATPVILAGIRTTLVLMVGTASIASFISGGGLGDLVTTGVSTQRTPVLLTGCILIALLALLVDWVGGMAARYLAPKGL</sequence>
<feature type="compositionally biased region" description="Low complexity" evidence="7">
    <location>
        <begin position="1"/>
        <end position="20"/>
    </location>
</feature>
<name>A0ABW2CIH3_9ACTN</name>
<keyword evidence="4 6" id="KW-1133">Transmembrane helix</keyword>
<comment type="similarity">
    <text evidence="6">Belongs to the binding-protein-dependent transport system permease family.</text>
</comment>
<dbReference type="PANTHER" id="PTHR30177:SF4">
    <property type="entry name" value="OSMOPROTECTANT IMPORT PERMEASE PROTEIN OSMW"/>
    <property type="match status" value="1"/>
</dbReference>
<dbReference type="Gene3D" id="1.10.3720.10">
    <property type="entry name" value="MetI-like"/>
    <property type="match status" value="1"/>
</dbReference>
<dbReference type="Pfam" id="PF00528">
    <property type="entry name" value="BPD_transp_1"/>
    <property type="match status" value="1"/>
</dbReference>
<dbReference type="CDD" id="cd06261">
    <property type="entry name" value="TM_PBP2"/>
    <property type="match status" value="1"/>
</dbReference>
<feature type="domain" description="ABC transmembrane type-1" evidence="8">
    <location>
        <begin position="87"/>
        <end position="268"/>
    </location>
</feature>
<keyword evidence="3 6" id="KW-0812">Transmembrane</keyword>
<feature type="transmembrane region" description="Helical" evidence="6">
    <location>
        <begin position="249"/>
        <end position="276"/>
    </location>
</feature>